<reference evidence="4" key="1">
    <citation type="submission" date="2016-10" db="EMBL/GenBank/DDBJ databases">
        <authorList>
            <person name="Varghese N."/>
            <person name="Submissions S."/>
        </authorList>
    </citation>
    <scope>NUCLEOTIDE SEQUENCE [LARGE SCALE GENOMIC DNA]</scope>
    <source>
        <strain evidence="4">IBRC-M 10655</strain>
    </source>
</reference>
<evidence type="ECO:0000259" key="2">
    <source>
        <dbReference type="Pfam" id="PF11716"/>
    </source>
</evidence>
<organism evidence="3 4">
    <name type="scientific">Actinokineospora alba</name>
    <dbReference type="NCBI Taxonomy" id="504798"/>
    <lineage>
        <taxon>Bacteria</taxon>
        <taxon>Bacillati</taxon>
        <taxon>Actinomycetota</taxon>
        <taxon>Actinomycetes</taxon>
        <taxon>Pseudonocardiales</taxon>
        <taxon>Pseudonocardiaceae</taxon>
        <taxon>Actinokineospora</taxon>
    </lineage>
</organism>
<dbReference type="OrthoDB" id="3671213at2"/>
<dbReference type="InterPro" id="IPR034660">
    <property type="entry name" value="DinB/YfiT-like"/>
</dbReference>
<dbReference type="STRING" id="504798.SAMN05421871_1176"/>
<gene>
    <name evidence="3" type="ORF">SAMN05192558_1186</name>
</gene>
<dbReference type="InterPro" id="IPR017517">
    <property type="entry name" value="Maleyloyr_isom"/>
</dbReference>
<dbReference type="Pfam" id="PF07398">
    <property type="entry name" value="MDMPI_C"/>
    <property type="match status" value="1"/>
</dbReference>
<dbReference type="InterPro" id="IPR010872">
    <property type="entry name" value="MDMPI_C-term_domain"/>
</dbReference>
<evidence type="ECO:0000313" key="4">
    <source>
        <dbReference type="Proteomes" id="UP000199651"/>
    </source>
</evidence>
<dbReference type="InterPro" id="IPR024344">
    <property type="entry name" value="MDMPI_metal-binding"/>
</dbReference>
<name>A0A1H0W5P3_9PSEU</name>
<accession>A0A1H0W5P3</accession>
<sequence>MDFAAELVDQNRLFADLTRTADPDADVPTCPGWTLRQLVTHVGRGHRWAATISGERSQVVIDPKTVADGKPPADWAAAVDWMATGAQLVLDSVEKAGPETPVWTFTGPKPTAWWIRRRLHETVIHRADAAIAAGVPFEVEPDVAADNLSEWLGLVAARPATDDAPLAEGTSLHLHATDHNLTVPGEWILRTADGRITVEHEHAKGTAAVRGKAADLALAMLRRLPADHPGLSIVGDAAVVATWLDRTQF</sequence>
<dbReference type="Gene3D" id="1.20.120.450">
    <property type="entry name" value="dinb family like domain"/>
    <property type="match status" value="1"/>
</dbReference>
<keyword evidence="4" id="KW-1185">Reference proteome</keyword>
<dbReference type="Pfam" id="PF11716">
    <property type="entry name" value="MDMPI_N"/>
    <property type="match status" value="1"/>
</dbReference>
<proteinExistence type="predicted"/>
<dbReference type="EMBL" id="FNJB01000018">
    <property type="protein sequence ID" value="SDP86077.1"/>
    <property type="molecule type" value="Genomic_DNA"/>
</dbReference>
<feature type="domain" description="MDMPI C-terminal" evidence="1">
    <location>
        <begin position="142"/>
        <end position="241"/>
    </location>
</feature>
<dbReference type="GO" id="GO:0005886">
    <property type="term" value="C:plasma membrane"/>
    <property type="evidence" value="ECO:0007669"/>
    <property type="project" value="TreeGrafter"/>
</dbReference>
<dbReference type="PANTHER" id="PTHR40758:SF1">
    <property type="entry name" value="CONSERVED PROTEIN"/>
    <property type="match status" value="1"/>
</dbReference>
<dbReference type="AlphaFoldDB" id="A0A1H0W5P3"/>
<dbReference type="SUPFAM" id="SSF109854">
    <property type="entry name" value="DinB/YfiT-like putative metalloenzymes"/>
    <property type="match status" value="1"/>
</dbReference>
<evidence type="ECO:0000259" key="1">
    <source>
        <dbReference type="Pfam" id="PF07398"/>
    </source>
</evidence>
<dbReference type="Proteomes" id="UP000199651">
    <property type="component" value="Unassembled WGS sequence"/>
</dbReference>
<dbReference type="GO" id="GO:0046872">
    <property type="term" value="F:metal ion binding"/>
    <property type="evidence" value="ECO:0007669"/>
    <property type="project" value="InterPro"/>
</dbReference>
<dbReference type="PANTHER" id="PTHR40758">
    <property type="entry name" value="CONSERVED PROTEIN"/>
    <property type="match status" value="1"/>
</dbReference>
<evidence type="ECO:0000313" key="3">
    <source>
        <dbReference type="EMBL" id="SDP86077.1"/>
    </source>
</evidence>
<feature type="domain" description="Mycothiol-dependent maleylpyruvate isomerase metal-binding" evidence="2">
    <location>
        <begin position="9"/>
        <end position="130"/>
    </location>
</feature>
<dbReference type="NCBIfam" id="TIGR03083">
    <property type="entry name" value="maleylpyruvate isomerase family mycothiol-dependent enzyme"/>
    <property type="match status" value="1"/>
</dbReference>
<dbReference type="RefSeq" id="WP_091383551.1">
    <property type="nucleotide sequence ID" value="NZ_FNDV01000017.1"/>
</dbReference>
<protein>
    <submittedName>
        <fullName evidence="3">TIGR03083 family protein</fullName>
    </submittedName>
</protein>